<dbReference type="Pfam" id="PF01551">
    <property type="entry name" value="Peptidase_M23"/>
    <property type="match status" value="1"/>
</dbReference>
<name>A0ABY4DAK7_9SPIR</name>
<keyword evidence="1" id="KW-0472">Membrane</keyword>
<evidence type="ECO:0000313" key="3">
    <source>
        <dbReference type="EMBL" id="UOM51308.1"/>
    </source>
</evidence>
<dbReference type="Gene3D" id="2.70.70.10">
    <property type="entry name" value="Glucose Permease (Domain IIA)"/>
    <property type="match status" value="1"/>
</dbReference>
<dbReference type="PANTHER" id="PTHR21666:SF270">
    <property type="entry name" value="MUREIN HYDROLASE ACTIVATOR ENVC"/>
    <property type="match status" value="1"/>
</dbReference>
<keyword evidence="1" id="KW-0812">Transmembrane</keyword>
<protein>
    <submittedName>
        <fullName evidence="3">M23 family metallopeptidase</fullName>
    </submittedName>
</protein>
<feature type="transmembrane region" description="Helical" evidence="1">
    <location>
        <begin position="12"/>
        <end position="32"/>
    </location>
</feature>
<evidence type="ECO:0000259" key="2">
    <source>
        <dbReference type="Pfam" id="PF01551"/>
    </source>
</evidence>
<gene>
    <name evidence="3" type="ORF">MUG09_00790</name>
</gene>
<feature type="transmembrane region" description="Helical" evidence="1">
    <location>
        <begin position="38"/>
        <end position="66"/>
    </location>
</feature>
<dbReference type="SUPFAM" id="SSF51261">
    <property type="entry name" value="Duplicated hybrid motif"/>
    <property type="match status" value="1"/>
</dbReference>
<proteinExistence type="predicted"/>
<keyword evidence="4" id="KW-1185">Reference proteome</keyword>
<dbReference type="InterPro" id="IPR016047">
    <property type="entry name" value="M23ase_b-sheet_dom"/>
</dbReference>
<dbReference type="InterPro" id="IPR011055">
    <property type="entry name" value="Dup_hybrid_motif"/>
</dbReference>
<dbReference type="Proteomes" id="UP000829708">
    <property type="component" value="Chromosome"/>
</dbReference>
<reference evidence="4" key="1">
    <citation type="journal article" date="2024" name="J Bioinform Genom">
        <title>Complete genome sequence of the type strain bacterium Sphaerochaeta associata GLS2t (VKM B-2742)t.</title>
        <authorList>
            <person name="Troshina O.Y."/>
            <person name="Tepeeva A.N."/>
            <person name="Arzamasceva V.O."/>
            <person name="Whitman W.B."/>
            <person name="Varghese N."/>
            <person name="Shapiro N."/>
            <person name="Woyke T."/>
            <person name="Kripides N.C."/>
            <person name="Vasilenko O.V."/>
        </authorList>
    </citation>
    <scope>NUCLEOTIDE SEQUENCE [LARGE SCALE GENOMIC DNA]</scope>
    <source>
        <strain evidence="4">GLS2T</strain>
    </source>
</reference>
<feature type="domain" description="M23ase beta-sheet core" evidence="2">
    <location>
        <begin position="144"/>
        <end position="238"/>
    </location>
</feature>
<dbReference type="PANTHER" id="PTHR21666">
    <property type="entry name" value="PEPTIDASE-RELATED"/>
    <property type="match status" value="1"/>
</dbReference>
<sequence>MFLYRLSVFSKWAKYIGLLSYLLSLFSDYALFSYLTLFALFVVVEIALNASVFFGSIALLWGMLVIKRRYRNKLPSVETFRSSVIYSLPFEGHWAVVNGGFTQEYSHSWNIPVQRYAYDFLQMESGRSYSGNEREVGSYYCYDKAILSPADGVVVKVNNRSNDSLILGKGRYFNRSNHIAGNYVIIKHAEDQYSLLAHLKKDSIVVKAGEKVVRAQTLARCGNSGNSTEPHLHFHLQNGPNFYTSVGLPIRFSDITIQPCQLDGRPVMPLPSIPDGFISRGYIVQNG</sequence>
<dbReference type="CDD" id="cd12797">
    <property type="entry name" value="M23_peptidase"/>
    <property type="match status" value="1"/>
</dbReference>
<evidence type="ECO:0000313" key="4">
    <source>
        <dbReference type="Proteomes" id="UP000829708"/>
    </source>
</evidence>
<organism evidence="3 4">
    <name type="scientific">Sphaerochaeta associata</name>
    <dbReference type="NCBI Taxonomy" id="1129264"/>
    <lineage>
        <taxon>Bacteria</taxon>
        <taxon>Pseudomonadati</taxon>
        <taxon>Spirochaetota</taxon>
        <taxon>Spirochaetia</taxon>
        <taxon>Spirochaetales</taxon>
        <taxon>Sphaerochaetaceae</taxon>
        <taxon>Sphaerochaeta</taxon>
    </lineage>
</organism>
<accession>A0ABY4DAK7</accession>
<dbReference type="InterPro" id="IPR050570">
    <property type="entry name" value="Cell_wall_metabolism_enzyme"/>
</dbReference>
<keyword evidence="1" id="KW-1133">Transmembrane helix</keyword>
<evidence type="ECO:0000256" key="1">
    <source>
        <dbReference type="SAM" id="Phobius"/>
    </source>
</evidence>
<dbReference type="RefSeq" id="WP_244772680.1">
    <property type="nucleotide sequence ID" value="NZ_CP094929.1"/>
</dbReference>
<dbReference type="EMBL" id="CP094929">
    <property type="protein sequence ID" value="UOM51308.1"/>
    <property type="molecule type" value="Genomic_DNA"/>
</dbReference>